<dbReference type="EMBL" id="JANRMS010000036">
    <property type="protein sequence ID" value="KAJ3548881.1"/>
    <property type="molecule type" value="Genomic_DNA"/>
</dbReference>
<accession>A0ACC1SYH5</accession>
<reference evidence="1" key="1">
    <citation type="submission" date="2022-08" db="EMBL/GenBank/DDBJ databases">
        <title>Genome Sequence of Fusarium decemcellulare.</title>
        <authorList>
            <person name="Buettner E."/>
        </authorList>
    </citation>
    <scope>NUCLEOTIDE SEQUENCE</scope>
    <source>
        <strain evidence="1">Babe19</strain>
    </source>
</reference>
<name>A0ACC1SYH5_9HYPO</name>
<sequence length="1313" mass="149041">MVEESTPKLDVDQDVDKKDVENDTVASNSSTDQEKPAASPTAGISGEIEALKLKILQLEKQCTSNQGEPQSQAPVRHPDPEYEEYRRMEACLYSHRKEWETNTGPGSWNIPILESNPSMTDSYRKPVGPWYYHWQMQAERKYERPDPFNPFHSCEGGRERPSNDKPDEFDHTIDFGNRRDRIRKHFEWEMDRLYLVEETDRRRRLKEEQRRKTSQQEPTEKASRPLSISSEPRLNRMDWFSFTRASVIEDKDACWIQILSGEPVIDDDYISGYRLWYGYSGRQEQKPDRPQNHKTDSMSSPLPERIRIHSPILLQILATILGPDGSALKVLNGNNVVLLRPFKSLAYCERALQDWCAALEDKFRPTTGATADNAPAVEDISDPPQSQGPEIQHQRQDECEDPQSGQSQSQDPETAQQNKEGLDSAPAGGQEGQISDASVEAKDERPSDAERKRDDKKDDPNDITKSPVALKHLKCLLNFFDTDISAKKSNLNNPLSTKVFFSDLWHLFRPGMEVIGSDGKQAYRVIGVSSAKHRMASPQDLWYNPWSMGQKQKDPDSRPTKRQKPPFSISCVYIDFDGKHIGPVTRVFNFRRFDGEKSITSLEVYPLSFHQVRSSKIPDPEIQSDQSVPPSDEYRQKLIRRGARFLEVATVKHMYYSGQSIDSQEEIESQVVVDFETAFSTDDEWQKMMKPELKTLVGNPSPDDDDDEDTRSEDDETCKGSCCRDEPVHDDSYVDQKQRSEYINSLLPRTGAMDKQPSIAIVSRPLDELRSGPDGTLSAPDDELVIMSYRVFGFVLRNRRWAQLDVSHLSEVHPPEMVETTTQDAQSEHAREEKNAITPFDHLVLEKGHKPIILSLIAQHFRDKKSTTGQTESFDIVKGKGKGLILLLHGAPGVGKTSTAEGVAELFRKPLFQITCGDLGTTASEVEQALERNFALANRWDCILLLDEADVFLAERTKEDFTRNGLVAVFLRVMEYYAGILFLTTNRVGDFDEAFTSRIHISLYYPELNRDKTVEVFRINMEMIEDRFKKRGRVIEIDKFGIGGFAAQHFAEHSHARWNGRQIRNACQTALALAEFEAQGNSHKAILKPNAVVTLGVKHFEVVRGAYLEFTNYMNQLYGTDTARRAKESRLRAILVDENNRVVGTKGVGMSGIDKKADFFLASQPPAQRQQRPTPAPPTQYQGFQQQYDYSQSGFQQQQQQPPQQPPGNNYYPQYPHNLSASQPGHASSHGPQPPAQQYSRPQSWNANDTRSLNPQFQGSVEELQASVPRQLQPTTPPPPQQRQPQQQPSPSWLNQDIQALYAASNPQGGPQQ</sequence>
<proteinExistence type="predicted"/>
<protein>
    <submittedName>
        <fullName evidence="1">Uncharacterized protein</fullName>
    </submittedName>
</protein>
<evidence type="ECO:0000313" key="2">
    <source>
        <dbReference type="Proteomes" id="UP001148629"/>
    </source>
</evidence>
<gene>
    <name evidence="1" type="ORF">NM208_g780</name>
</gene>
<comment type="caution">
    <text evidence="1">The sequence shown here is derived from an EMBL/GenBank/DDBJ whole genome shotgun (WGS) entry which is preliminary data.</text>
</comment>
<keyword evidence="2" id="KW-1185">Reference proteome</keyword>
<organism evidence="1 2">
    <name type="scientific">Fusarium decemcellulare</name>
    <dbReference type="NCBI Taxonomy" id="57161"/>
    <lineage>
        <taxon>Eukaryota</taxon>
        <taxon>Fungi</taxon>
        <taxon>Dikarya</taxon>
        <taxon>Ascomycota</taxon>
        <taxon>Pezizomycotina</taxon>
        <taxon>Sordariomycetes</taxon>
        <taxon>Hypocreomycetidae</taxon>
        <taxon>Hypocreales</taxon>
        <taxon>Nectriaceae</taxon>
        <taxon>Fusarium</taxon>
        <taxon>Fusarium decemcellulare species complex</taxon>
    </lineage>
</organism>
<dbReference type="Proteomes" id="UP001148629">
    <property type="component" value="Unassembled WGS sequence"/>
</dbReference>
<evidence type="ECO:0000313" key="1">
    <source>
        <dbReference type="EMBL" id="KAJ3548881.1"/>
    </source>
</evidence>